<evidence type="ECO:0000313" key="1">
    <source>
        <dbReference type="EMBL" id="KJE23706.1"/>
    </source>
</evidence>
<dbReference type="RefSeq" id="WP_044884577.1">
    <property type="nucleotide sequence ID" value="NZ_JYFN01000011.1"/>
</dbReference>
<keyword evidence="2" id="KW-1185">Reference proteome</keyword>
<comment type="caution">
    <text evidence="1">The sequence shown here is derived from an EMBL/GenBank/DDBJ whole genome shotgun (WGS) entry which is preliminary data.</text>
</comment>
<organism evidence="1 2">
    <name type="scientific">Frankia torreyi</name>
    <dbReference type="NCBI Taxonomy" id="1856"/>
    <lineage>
        <taxon>Bacteria</taxon>
        <taxon>Bacillati</taxon>
        <taxon>Actinomycetota</taxon>
        <taxon>Actinomycetes</taxon>
        <taxon>Frankiales</taxon>
        <taxon>Frankiaceae</taxon>
        <taxon>Frankia</taxon>
    </lineage>
</organism>
<dbReference type="EMBL" id="JYFN01000011">
    <property type="protein sequence ID" value="KJE23706.1"/>
    <property type="molecule type" value="Genomic_DNA"/>
</dbReference>
<reference evidence="2" key="1">
    <citation type="submission" date="2015-02" db="EMBL/GenBank/DDBJ databases">
        <title>Draft Genome of Frankia sp. CpI1-S.</title>
        <authorList>
            <person name="Oshone R.T."/>
            <person name="Ngom M."/>
            <person name="Ghodhbane-Gtari F."/>
            <person name="Gtari M."/>
            <person name="Morris K."/>
            <person name="Thomas K."/>
            <person name="Sen A."/>
            <person name="Tisa L.S."/>
        </authorList>
    </citation>
    <scope>NUCLEOTIDE SEQUENCE [LARGE SCALE GENOMIC DNA]</scope>
    <source>
        <strain evidence="2">CpI1-S</strain>
    </source>
</reference>
<protein>
    <submittedName>
        <fullName evidence="1">Uncharacterized protein</fullName>
    </submittedName>
</protein>
<dbReference type="AlphaFoldDB" id="A0A0D8BHW3"/>
<gene>
    <name evidence="1" type="ORF">FF36_01891</name>
</gene>
<dbReference type="Proteomes" id="UP000032545">
    <property type="component" value="Unassembled WGS sequence"/>
</dbReference>
<accession>A0A0D8BHW3</accession>
<dbReference type="OrthoDB" id="9943847at2"/>
<sequence>MEGTAFIVSIISLLVAVGSAVYARQVARIERERRRDERQPTFSGTIEMEPESVGGWYSHLHLRLESPWPLTRLTASVIEGHGVEFTPDQDSIDPSSSVPRLRVQHGALRTGDQTDWLVRVLEDRSERICLRVICGDDARRQWETTVYVTTPPQLSHPMFGAWR</sequence>
<dbReference type="PATRIC" id="fig|1502723.3.peg.619"/>
<reference evidence="1 2" key="2">
    <citation type="journal article" date="2016" name="Genome Announc.">
        <title>Permanent Draft Genome Sequences for Two Variants of Frankia sp. Strain CpI1, the First Frankia Strain Isolated from Root Nodules of Comptonia peregrina.</title>
        <authorList>
            <person name="Oshone R."/>
            <person name="Hurst S.G.IV."/>
            <person name="Abebe-Akele F."/>
            <person name="Simpson S."/>
            <person name="Morris K."/>
            <person name="Thomas W.K."/>
            <person name="Tisa L.S."/>
        </authorList>
    </citation>
    <scope>NUCLEOTIDE SEQUENCE [LARGE SCALE GENOMIC DNA]</scope>
    <source>
        <strain evidence="2">CpI1-S</strain>
    </source>
</reference>
<evidence type="ECO:0000313" key="2">
    <source>
        <dbReference type="Proteomes" id="UP000032545"/>
    </source>
</evidence>
<proteinExistence type="predicted"/>
<name>A0A0D8BHW3_9ACTN</name>